<reference evidence="16 17" key="1">
    <citation type="submission" date="2018-09" db="EMBL/GenBank/DDBJ databases">
        <title>Altererythrobacter spongiae sp. nov., isolated from a marine sponge.</title>
        <authorList>
            <person name="Zhuang L."/>
            <person name="Luo L."/>
        </authorList>
    </citation>
    <scope>NUCLEOTIDE SEQUENCE [LARGE SCALE GENOMIC DNA]</scope>
    <source>
        <strain evidence="16 17">HN-Y73</strain>
    </source>
</reference>
<keyword evidence="2 11" id="KW-0813">Transport</keyword>
<evidence type="ECO:0000256" key="10">
    <source>
        <dbReference type="ARBA" id="ARBA00023237"/>
    </source>
</evidence>
<dbReference type="Gene3D" id="2.40.170.20">
    <property type="entry name" value="TonB-dependent receptor, beta-barrel domain"/>
    <property type="match status" value="1"/>
</dbReference>
<keyword evidence="16" id="KW-0675">Receptor</keyword>
<evidence type="ECO:0000256" key="5">
    <source>
        <dbReference type="ARBA" id="ARBA00022692"/>
    </source>
</evidence>
<dbReference type="InterPro" id="IPR000531">
    <property type="entry name" value="Beta-barrel_TonB"/>
</dbReference>
<dbReference type="AlphaFoldDB" id="A0A420EJI3"/>
<dbReference type="GO" id="GO:0006826">
    <property type="term" value="P:iron ion transport"/>
    <property type="evidence" value="ECO:0007669"/>
    <property type="project" value="UniProtKB-KW"/>
</dbReference>
<dbReference type="GO" id="GO:0009279">
    <property type="term" value="C:cell outer membrane"/>
    <property type="evidence" value="ECO:0007669"/>
    <property type="project" value="UniProtKB-SubCell"/>
</dbReference>
<dbReference type="OrthoDB" id="9760333at2"/>
<dbReference type="Pfam" id="PF07715">
    <property type="entry name" value="Plug"/>
    <property type="match status" value="1"/>
</dbReference>
<comment type="subcellular location">
    <subcellularLocation>
        <location evidence="1 11">Cell outer membrane</location>
        <topology evidence="1 11">Multi-pass membrane protein</topology>
    </subcellularLocation>
</comment>
<feature type="domain" description="TonB-dependent receptor-like beta-barrel" evidence="14">
    <location>
        <begin position="317"/>
        <end position="737"/>
    </location>
</feature>
<evidence type="ECO:0000259" key="14">
    <source>
        <dbReference type="Pfam" id="PF00593"/>
    </source>
</evidence>
<dbReference type="PANTHER" id="PTHR32552">
    <property type="entry name" value="FERRICHROME IRON RECEPTOR-RELATED"/>
    <property type="match status" value="1"/>
</dbReference>
<dbReference type="Proteomes" id="UP000284395">
    <property type="component" value="Unassembled WGS sequence"/>
</dbReference>
<evidence type="ECO:0000256" key="7">
    <source>
        <dbReference type="ARBA" id="ARBA00023065"/>
    </source>
</evidence>
<dbReference type="PANTHER" id="PTHR32552:SF81">
    <property type="entry name" value="TONB-DEPENDENT OUTER MEMBRANE RECEPTOR"/>
    <property type="match status" value="1"/>
</dbReference>
<keyword evidence="13" id="KW-0732">Signal</keyword>
<evidence type="ECO:0000256" key="2">
    <source>
        <dbReference type="ARBA" id="ARBA00022448"/>
    </source>
</evidence>
<dbReference type="InterPro" id="IPR012910">
    <property type="entry name" value="Plug_dom"/>
</dbReference>
<keyword evidence="6" id="KW-0408">Iron</keyword>
<keyword evidence="4" id="KW-0410">Iron transport</keyword>
<evidence type="ECO:0000256" key="3">
    <source>
        <dbReference type="ARBA" id="ARBA00022452"/>
    </source>
</evidence>
<name>A0A420EJI3_9SPHN</name>
<feature type="signal peptide" evidence="13">
    <location>
        <begin position="1"/>
        <end position="21"/>
    </location>
</feature>
<feature type="chain" id="PRO_5019499250" evidence="13">
    <location>
        <begin position="22"/>
        <end position="775"/>
    </location>
</feature>
<evidence type="ECO:0000256" key="1">
    <source>
        <dbReference type="ARBA" id="ARBA00004571"/>
    </source>
</evidence>
<evidence type="ECO:0000256" key="6">
    <source>
        <dbReference type="ARBA" id="ARBA00023004"/>
    </source>
</evidence>
<protein>
    <submittedName>
        <fullName evidence="16">TonB-dependent receptor</fullName>
    </submittedName>
</protein>
<evidence type="ECO:0000256" key="12">
    <source>
        <dbReference type="RuleBase" id="RU003357"/>
    </source>
</evidence>
<keyword evidence="5 11" id="KW-0812">Transmembrane</keyword>
<dbReference type="InterPro" id="IPR039426">
    <property type="entry name" value="TonB-dep_rcpt-like"/>
</dbReference>
<dbReference type="PROSITE" id="PS52016">
    <property type="entry name" value="TONB_DEPENDENT_REC_3"/>
    <property type="match status" value="1"/>
</dbReference>
<keyword evidence="8 12" id="KW-0798">TonB box</keyword>
<evidence type="ECO:0000256" key="9">
    <source>
        <dbReference type="ARBA" id="ARBA00023136"/>
    </source>
</evidence>
<keyword evidence="10 11" id="KW-0998">Cell outer membrane</keyword>
<evidence type="ECO:0000256" key="11">
    <source>
        <dbReference type="PROSITE-ProRule" id="PRU01360"/>
    </source>
</evidence>
<dbReference type="EMBL" id="RAPF01000005">
    <property type="protein sequence ID" value="RKF20820.1"/>
    <property type="molecule type" value="Genomic_DNA"/>
</dbReference>
<evidence type="ECO:0000256" key="13">
    <source>
        <dbReference type="SAM" id="SignalP"/>
    </source>
</evidence>
<dbReference type="SUPFAM" id="SSF56935">
    <property type="entry name" value="Porins"/>
    <property type="match status" value="1"/>
</dbReference>
<organism evidence="16 17">
    <name type="scientific">Altericroceibacterium spongiae</name>
    <dbReference type="NCBI Taxonomy" id="2320269"/>
    <lineage>
        <taxon>Bacteria</taxon>
        <taxon>Pseudomonadati</taxon>
        <taxon>Pseudomonadota</taxon>
        <taxon>Alphaproteobacteria</taxon>
        <taxon>Sphingomonadales</taxon>
        <taxon>Erythrobacteraceae</taxon>
        <taxon>Altericroceibacterium</taxon>
    </lineage>
</organism>
<evidence type="ECO:0000259" key="15">
    <source>
        <dbReference type="Pfam" id="PF07715"/>
    </source>
</evidence>
<dbReference type="Pfam" id="PF00593">
    <property type="entry name" value="TonB_dep_Rec_b-barrel"/>
    <property type="match status" value="1"/>
</dbReference>
<sequence length="775" mass="84792">MSRALILGASSFALLSTPAFAQDSGQATENSSDQPAGTGSYRPGEIVVTAQFREQKLQDTPLAITAVDSALLEARSQDDVQAVAQQAPSVTLREQGGAYGASMGASIRGIGQFDFNPAYEPGVGMYIDDVYYPTLTGANFDLLDLERVEVLRGPQGTLTGRNSIGGAIKLFSKKPEYETSAFAEASYGTRDRLELRAGMNFPITQNLYARLSGVHKEQDGYVDQVDYGCANPDNPEGIAPTIGNDGTGSTCVLDKLGGQNYSGLRGAIRWEPSSDIDLMVIADYQNSDRTSAAEVQLVGPDNFDCGRFCTYTNWFLPAAGDAGAYYTSNRNKFNGWGISGHADIQLSDNVQLQSITAYREYNNKWGTDDDFSPNPAVAAGGINDLDFWFFSQELRVNATLTDWADVTIGGFYSDQRSTYWTQQDIRYFGPEPLQFIGNDPVNADSKAAFGTVILKPTYGLTLTGGIRYTEEHKDYTFVRRNLQYEQAPIGSGIEALDGLKSVYDGDRVDWRISADYRFSPAVLAYVTVSTGFKGGGVTARPFLPTHATEGDFGPETVTAYEAGLKTNLFDRRVQLNLAGFYNDYKDIQLPLSDCSAYGGGPCAVRANAGDGEIYGFEAELNAEPVDGLMIDGSVSLLGSKYTFIADAVGTSVQDDDPIVSPEVQFSAGIQYEVDLGDTGSITPRIDISHRGREFHGHALDVVSTDYEYYKAYTLANARLTYRNADRDLSVALELTNLFDKYYTTSRFDSVYNFARTAYTQVGRPREWRLSIRKEF</sequence>
<evidence type="ECO:0000313" key="17">
    <source>
        <dbReference type="Proteomes" id="UP000284395"/>
    </source>
</evidence>
<comment type="caution">
    <text evidence="16">The sequence shown here is derived from an EMBL/GenBank/DDBJ whole genome shotgun (WGS) entry which is preliminary data.</text>
</comment>
<feature type="domain" description="TonB-dependent receptor plug" evidence="15">
    <location>
        <begin position="57"/>
        <end position="167"/>
    </location>
</feature>
<proteinExistence type="inferred from homology"/>
<gene>
    <name evidence="16" type="ORF">D6851_11105</name>
</gene>
<keyword evidence="17" id="KW-1185">Reference proteome</keyword>
<keyword evidence="7" id="KW-0406">Ion transport</keyword>
<keyword evidence="3 11" id="KW-1134">Transmembrane beta strand</keyword>
<comment type="similarity">
    <text evidence="11 12">Belongs to the TonB-dependent receptor family.</text>
</comment>
<dbReference type="InterPro" id="IPR036942">
    <property type="entry name" value="Beta-barrel_TonB_sf"/>
</dbReference>
<evidence type="ECO:0000313" key="16">
    <source>
        <dbReference type="EMBL" id="RKF20820.1"/>
    </source>
</evidence>
<evidence type="ECO:0000256" key="4">
    <source>
        <dbReference type="ARBA" id="ARBA00022496"/>
    </source>
</evidence>
<accession>A0A420EJI3</accession>
<evidence type="ECO:0000256" key="8">
    <source>
        <dbReference type="ARBA" id="ARBA00023077"/>
    </source>
</evidence>
<keyword evidence="9 11" id="KW-0472">Membrane</keyword>